<dbReference type="PATRIC" id="fig|698758.3.peg.1161"/>
<dbReference type="InterPro" id="IPR014217">
    <property type="entry name" value="Spore_III_AA"/>
</dbReference>
<dbReference type="Gene3D" id="3.40.50.300">
    <property type="entry name" value="P-loop containing nucleotide triphosphate hydrolases"/>
    <property type="match status" value="1"/>
</dbReference>
<dbReference type="Pfam" id="PF19568">
    <property type="entry name" value="Spore_III_AA"/>
    <property type="match status" value="1"/>
</dbReference>
<feature type="domain" description="AAA+ ATPase" evidence="3">
    <location>
        <begin position="138"/>
        <end position="279"/>
    </location>
</feature>
<evidence type="ECO:0000313" key="4">
    <source>
        <dbReference type="EMBL" id="BAM47295.1"/>
    </source>
</evidence>
<dbReference type="HOGENOM" id="CLU_052793_0_0_9"/>
<dbReference type="RefSeq" id="WP_015009900.1">
    <property type="nucleotide sequence ID" value="NC_018704.1"/>
</dbReference>
<dbReference type="eggNOG" id="COG3854">
    <property type="taxonomic scope" value="Bacteria"/>
</dbReference>
<dbReference type="STRING" id="698758.AXY_11630"/>
<dbReference type="NCBIfam" id="TIGR02858">
    <property type="entry name" value="spore_III_AA"/>
    <property type="match status" value="1"/>
</dbReference>
<gene>
    <name evidence="4" type="primary">spoIIIAA</name>
    <name evidence="4" type="ordered locus">AXY_11630</name>
</gene>
<dbReference type="InterPro" id="IPR027417">
    <property type="entry name" value="P-loop_NTPase"/>
</dbReference>
<dbReference type="SMART" id="SM00382">
    <property type="entry name" value="AAA"/>
    <property type="match status" value="1"/>
</dbReference>
<dbReference type="GO" id="GO:0005524">
    <property type="term" value="F:ATP binding"/>
    <property type="evidence" value="ECO:0007669"/>
    <property type="project" value="UniProtKB-KW"/>
</dbReference>
<dbReference type="PANTHER" id="PTHR20953">
    <property type="entry name" value="KINASE-RELATED"/>
    <property type="match status" value="1"/>
</dbReference>
<keyword evidence="5" id="KW-1185">Reference proteome</keyword>
<sequence length="322" mass="36639">MEQSIARLFPEKYRQRILLAIQEHRDNMEEIRVRLNRPLELVLKSGYATLDELIPDESDGQYILNQLSGYSRYKFEEELKQGYITIAGGYRVGIVGRTVLEKGSIKQIQSISSFNIRMASEKIGIAQPIINSLVKQSSYYNTLIVGPPQSGKTTLIRDISRLIGTGWGHMEAKKVGIVDERSEIAGSRNGIPFYQVGKRTDVLDNCPKSEGMMLMIRSMSPDIIIVDEIGSVRDIEAIQEVIRSGVGLVCTLHSDSYQSIKQSKHLKPIIENQFFQRYLVLSRNKKITILDHEGKTLGLNRRLTNELDWGNSFNHRNLTNWI</sequence>
<name>K0IXS6_AMPXN</name>
<dbReference type="InterPro" id="IPR003593">
    <property type="entry name" value="AAA+_ATPase"/>
</dbReference>
<dbReference type="Proteomes" id="UP000006294">
    <property type="component" value="Chromosome"/>
</dbReference>
<evidence type="ECO:0000256" key="2">
    <source>
        <dbReference type="ARBA" id="ARBA00022840"/>
    </source>
</evidence>
<reference evidence="4 5" key="1">
    <citation type="submission" date="2011-01" db="EMBL/GenBank/DDBJ databases">
        <title>Whole genome sequence of Amphibacillus xylinus NBRC 15112.</title>
        <authorList>
            <person name="Nakazawa H."/>
            <person name="Katano Y."/>
            <person name="Nakamura S."/>
            <person name="Sasagawa M."/>
            <person name="Fukada J."/>
            <person name="Arai T."/>
            <person name="Sasakura N."/>
            <person name="Mochizuki D."/>
            <person name="Hosoyama A."/>
            <person name="Harada K."/>
            <person name="Horikawa H."/>
            <person name="Kato Y."/>
            <person name="Harada T."/>
            <person name="Sasaki K."/>
            <person name="Sekiguchi M."/>
            <person name="Hodoyama M."/>
            <person name="Nishiko R."/>
            <person name="Narita H."/>
            <person name="Hanamaki A."/>
            <person name="Hata C."/>
            <person name="Konno Y."/>
            <person name="Niimura Y."/>
            <person name="Yamazaki S."/>
            <person name="Fujita N."/>
        </authorList>
    </citation>
    <scope>NUCLEOTIDE SEQUENCE [LARGE SCALE GENOMIC DNA]</scope>
    <source>
        <strain evidence="5">ATCC 51415 / DSM 6626 / JCM 7361 / LMG 17667 / NBRC 15112 / Ep01</strain>
    </source>
</reference>
<dbReference type="KEGG" id="axl:AXY_11630"/>
<accession>K0IXS6</accession>
<dbReference type="InterPro" id="IPR045735">
    <property type="entry name" value="Spore_III_AA_AAA+_ATPase"/>
</dbReference>
<evidence type="ECO:0000256" key="1">
    <source>
        <dbReference type="ARBA" id="ARBA00022741"/>
    </source>
</evidence>
<dbReference type="PANTHER" id="PTHR20953:SF3">
    <property type="entry name" value="P-LOOP CONTAINING NUCLEOSIDE TRIPHOSPHATE HYDROLASES SUPERFAMILY PROTEIN"/>
    <property type="match status" value="1"/>
</dbReference>
<protein>
    <submittedName>
        <fullName evidence="4">Stage III sporulation protein AA</fullName>
    </submittedName>
</protein>
<evidence type="ECO:0000259" key="3">
    <source>
        <dbReference type="SMART" id="SM00382"/>
    </source>
</evidence>
<keyword evidence="1" id="KW-0547">Nucleotide-binding</keyword>
<organism evidence="4 5">
    <name type="scientific">Amphibacillus xylanus (strain ATCC 51415 / DSM 6626 / JCM 7361 / LMG 17667 / NBRC 15112 / Ep01)</name>
    <dbReference type="NCBI Taxonomy" id="698758"/>
    <lineage>
        <taxon>Bacteria</taxon>
        <taxon>Bacillati</taxon>
        <taxon>Bacillota</taxon>
        <taxon>Bacilli</taxon>
        <taxon>Bacillales</taxon>
        <taxon>Bacillaceae</taxon>
        <taxon>Amphibacillus</taxon>
    </lineage>
</organism>
<dbReference type="SUPFAM" id="SSF52540">
    <property type="entry name" value="P-loop containing nucleoside triphosphate hydrolases"/>
    <property type="match status" value="1"/>
</dbReference>
<keyword evidence="2" id="KW-0067">ATP-binding</keyword>
<dbReference type="AlphaFoldDB" id="K0IXS6"/>
<dbReference type="EMBL" id="AP012050">
    <property type="protein sequence ID" value="BAM47295.1"/>
    <property type="molecule type" value="Genomic_DNA"/>
</dbReference>
<proteinExistence type="predicted"/>
<evidence type="ECO:0000313" key="5">
    <source>
        <dbReference type="Proteomes" id="UP000006294"/>
    </source>
</evidence>